<keyword evidence="4" id="KW-0723">Serine/threonine-protein kinase</keyword>
<dbReference type="InterPro" id="IPR011009">
    <property type="entry name" value="Kinase-like_dom_sf"/>
</dbReference>
<dbReference type="GO" id="GO:0005737">
    <property type="term" value="C:cytoplasm"/>
    <property type="evidence" value="ECO:0007669"/>
    <property type="project" value="TreeGrafter"/>
</dbReference>
<dbReference type="SMART" id="SM00220">
    <property type="entry name" value="S_TKc"/>
    <property type="match status" value="1"/>
</dbReference>
<dbReference type="Gene3D" id="1.10.510.10">
    <property type="entry name" value="Transferase(Phosphotransferase) domain 1"/>
    <property type="match status" value="1"/>
</dbReference>
<feature type="binding site" evidence="3">
    <location>
        <position position="48"/>
    </location>
    <ligand>
        <name>ATP</name>
        <dbReference type="ChEBI" id="CHEBI:30616"/>
    </ligand>
</feature>
<dbReference type="GO" id="GO:0005524">
    <property type="term" value="F:ATP binding"/>
    <property type="evidence" value="ECO:0007669"/>
    <property type="project" value="UniProtKB-UniRule"/>
</dbReference>
<comment type="similarity">
    <text evidence="4">Belongs to the protein kinase superfamily.</text>
</comment>
<evidence type="ECO:0000256" key="1">
    <source>
        <dbReference type="ARBA" id="ARBA00022741"/>
    </source>
</evidence>
<dbReference type="AlphaFoldDB" id="A0A1I8A577"/>
<keyword evidence="1 3" id="KW-0547">Nucleotide-binding</keyword>
<dbReference type="Pfam" id="PF00069">
    <property type="entry name" value="Pkinase"/>
    <property type="match status" value="1"/>
</dbReference>
<evidence type="ECO:0000259" key="5">
    <source>
        <dbReference type="PROSITE" id="PS50011"/>
    </source>
</evidence>
<keyword evidence="4" id="KW-0418">Kinase</keyword>
<accession>A0A1I8A577</accession>
<evidence type="ECO:0000256" key="2">
    <source>
        <dbReference type="ARBA" id="ARBA00022840"/>
    </source>
</evidence>
<dbReference type="WBParaSite" id="L893_g32980.t1">
    <property type="protein sequence ID" value="L893_g32980.t1"/>
    <property type="gene ID" value="L893_g32980"/>
</dbReference>
<name>A0A1I8A577_9BILA</name>
<evidence type="ECO:0000313" key="7">
    <source>
        <dbReference type="WBParaSite" id="L893_g32980.t1"/>
    </source>
</evidence>
<keyword evidence="2 3" id="KW-0067">ATP-binding</keyword>
<dbReference type="SUPFAM" id="SSF56112">
    <property type="entry name" value="Protein kinase-like (PK-like)"/>
    <property type="match status" value="1"/>
</dbReference>
<dbReference type="PROSITE" id="PS00107">
    <property type="entry name" value="PROTEIN_KINASE_ATP"/>
    <property type="match status" value="1"/>
</dbReference>
<dbReference type="PANTHER" id="PTHR24348">
    <property type="entry name" value="SERINE/THREONINE-PROTEIN KINASE UNC-51-RELATED"/>
    <property type="match status" value="1"/>
</dbReference>
<proteinExistence type="inferred from homology"/>
<sequence>MHDSDDFPKEVKHNNALYLRSEELGVGSFGAVYSFRHAEKKQKAVAMKIMRSVDELHLEEICTELRIWDRLEHEHIVRLLGYKWSRLTGIHMFIMEHASRGDLLSYIAERGCVSPAKLWLIACQLISAVGYIHSSGFVHCDIKPDNILLFSEDLVKLCDFGLARKIETDSVGNEKKVFYWSGTAAYFSPLKYARYESLSTKDDVWALGYTLLLIASAKIPWEYPSLNNEGYKMWLKNPRKHTNFKKVCKDKLLLELLRNMLNPSEKQRWTMKDAESSRYIENSSASRRTSRLGMCIKAKVLVPFTYVGKKMWN</sequence>
<dbReference type="PROSITE" id="PS00108">
    <property type="entry name" value="PROTEIN_KINASE_ST"/>
    <property type="match status" value="1"/>
</dbReference>
<keyword evidence="6" id="KW-1185">Reference proteome</keyword>
<dbReference type="InterPro" id="IPR000719">
    <property type="entry name" value="Prot_kinase_dom"/>
</dbReference>
<dbReference type="CDD" id="cd00180">
    <property type="entry name" value="PKc"/>
    <property type="match status" value="1"/>
</dbReference>
<evidence type="ECO:0000313" key="6">
    <source>
        <dbReference type="Proteomes" id="UP000095287"/>
    </source>
</evidence>
<dbReference type="GO" id="GO:0006914">
    <property type="term" value="P:autophagy"/>
    <property type="evidence" value="ECO:0007669"/>
    <property type="project" value="UniProtKB-ARBA"/>
</dbReference>
<dbReference type="Proteomes" id="UP000095287">
    <property type="component" value="Unplaced"/>
</dbReference>
<dbReference type="GO" id="GO:0010506">
    <property type="term" value="P:regulation of autophagy"/>
    <property type="evidence" value="ECO:0007669"/>
    <property type="project" value="InterPro"/>
</dbReference>
<reference evidence="7" key="1">
    <citation type="submission" date="2016-11" db="UniProtKB">
        <authorList>
            <consortium name="WormBaseParasite"/>
        </authorList>
    </citation>
    <scope>IDENTIFICATION</scope>
</reference>
<dbReference type="InterPro" id="IPR008271">
    <property type="entry name" value="Ser/Thr_kinase_AS"/>
</dbReference>
<dbReference type="GO" id="GO:0004674">
    <property type="term" value="F:protein serine/threonine kinase activity"/>
    <property type="evidence" value="ECO:0007669"/>
    <property type="project" value="UniProtKB-KW"/>
</dbReference>
<organism evidence="6 7">
    <name type="scientific">Steinernema glaseri</name>
    <dbReference type="NCBI Taxonomy" id="37863"/>
    <lineage>
        <taxon>Eukaryota</taxon>
        <taxon>Metazoa</taxon>
        <taxon>Ecdysozoa</taxon>
        <taxon>Nematoda</taxon>
        <taxon>Chromadorea</taxon>
        <taxon>Rhabditida</taxon>
        <taxon>Tylenchina</taxon>
        <taxon>Panagrolaimomorpha</taxon>
        <taxon>Strongyloidoidea</taxon>
        <taxon>Steinernematidae</taxon>
        <taxon>Steinernema</taxon>
    </lineage>
</organism>
<dbReference type="PROSITE" id="PS50011">
    <property type="entry name" value="PROTEIN_KINASE_DOM"/>
    <property type="match status" value="1"/>
</dbReference>
<evidence type="ECO:0000256" key="3">
    <source>
        <dbReference type="PROSITE-ProRule" id="PRU10141"/>
    </source>
</evidence>
<dbReference type="PANTHER" id="PTHR24348:SF68">
    <property type="entry name" value="SERINE_THREONINE-PROTEIN KINASE ATG1C"/>
    <property type="match status" value="1"/>
</dbReference>
<dbReference type="InterPro" id="IPR045269">
    <property type="entry name" value="Atg1-like"/>
</dbReference>
<dbReference type="InterPro" id="IPR017441">
    <property type="entry name" value="Protein_kinase_ATP_BS"/>
</dbReference>
<feature type="domain" description="Protein kinase" evidence="5">
    <location>
        <begin position="18"/>
        <end position="280"/>
    </location>
</feature>
<evidence type="ECO:0000256" key="4">
    <source>
        <dbReference type="RuleBase" id="RU000304"/>
    </source>
</evidence>
<keyword evidence="4" id="KW-0808">Transferase</keyword>
<protein>
    <submittedName>
        <fullName evidence="7">Protein kinase domain-containing protein</fullName>
    </submittedName>
</protein>